<dbReference type="PANTHER" id="PTHR31905">
    <property type="entry name" value="COILED-COIL DOMAIN-CONTAINING PROTEIN 58"/>
    <property type="match status" value="1"/>
</dbReference>
<dbReference type="PIRSF" id="PIRSF022603">
    <property type="entry name" value="UCP022603"/>
    <property type="match status" value="1"/>
</dbReference>
<dbReference type="OrthoDB" id="3971669at2759"/>
<proteinExistence type="inferred from homology"/>
<reference evidence="3" key="1">
    <citation type="submission" date="2018-06" db="EMBL/GenBank/DDBJ databases">
        <authorList>
            <person name="Guldener U."/>
        </authorList>
    </citation>
    <scope>NUCLEOTIDE SEQUENCE [LARGE SCALE GENOMIC DNA]</scope>
    <source>
        <strain evidence="3">UTAD17</strain>
    </source>
</reference>
<gene>
    <name evidence="2" type="ORF">SCODWIG_02540</name>
</gene>
<organism evidence="2 3">
    <name type="scientific">Saccharomycodes ludwigii</name>
    <dbReference type="NCBI Taxonomy" id="36035"/>
    <lineage>
        <taxon>Eukaryota</taxon>
        <taxon>Fungi</taxon>
        <taxon>Dikarya</taxon>
        <taxon>Ascomycota</taxon>
        <taxon>Saccharomycotina</taxon>
        <taxon>Saccharomycetes</taxon>
        <taxon>Saccharomycodales</taxon>
        <taxon>Saccharomycodaceae</taxon>
        <taxon>Saccharomycodes</taxon>
    </lineage>
</organism>
<dbReference type="Pfam" id="PF09774">
    <property type="entry name" value="MIX23"/>
    <property type="match status" value="1"/>
</dbReference>
<comment type="similarity">
    <text evidence="1">Belongs to the MIX23 family.</text>
</comment>
<evidence type="ECO:0000256" key="1">
    <source>
        <dbReference type="ARBA" id="ARBA00024204"/>
    </source>
</evidence>
<evidence type="ECO:0000313" key="2">
    <source>
        <dbReference type="EMBL" id="SSD60779.1"/>
    </source>
</evidence>
<dbReference type="AlphaFoldDB" id="A0A376B878"/>
<dbReference type="InterPro" id="IPR019171">
    <property type="entry name" value="MIX23"/>
</dbReference>
<dbReference type="GO" id="GO:0005758">
    <property type="term" value="C:mitochondrial intermembrane space"/>
    <property type="evidence" value="ECO:0007669"/>
    <property type="project" value="InterPro"/>
</dbReference>
<evidence type="ECO:0000313" key="3">
    <source>
        <dbReference type="Proteomes" id="UP000262825"/>
    </source>
</evidence>
<accession>A0A376B878</accession>
<dbReference type="EMBL" id="UFAJ01000451">
    <property type="protein sequence ID" value="SSD60779.1"/>
    <property type="molecule type" value="Genomic_DNA"/>
</dbReference>
<dbReference type="VEuPathDB" id="FungiDB:SCODWIG_02540"/>
<dbReference type="Proteomes" id="UP000262825">
    <property type="component" value="Unassembled WGS sequence"/>
</dbReference>
<dbReference type="InterPro" id="IPR016805">
    <property type="entry name" value="MIX23_fungal"/>
</dbReference>
<name>A0A376B878_9ASCO</name>
<keyword evidence="3" id="KW-1185">Reference proteome</keyword>
<protein>
    <submittedName>
        <fullName evidence="2">Related to Mic23p</fullName>
    </submittedName>
</protein>
<sequence length="194" mass="22496">MASNSLKVELPDYLNSDDYSEAFLYNNLTITKKDCVNPVLLGSFFRFLRRYSDDVIEQRVNDSITPKSSSKLVHCDNFIKSQLYPNWNIRDNVISYCSNYATSLKRELDTTCSENSESASPPVTETRIDPYAAIDYKNAKTMRYNDYNSVVNWVENQKEIEKILRKRSVNVLLNNCGQASYLDDFTKSYRNNIK</sequence>
<dbReference type="PANTHER" id="PTHR31905:SF2">
    <property type="entry name" value="PROTEIN MIX23"/>
    <property type="match status" value="1"/>
</dbReference>